<dbReference type="Gene3D" id="2.70.98.10">
    <property type="match status" value="1"/>
</dbReference>
<dbReference type="GO" id="GO:0016853">
    <property type="term" value="F:isomerase activity"/>
    <property type="evidence" value="ECO:0007669"/>
    <property type="project" value="UniProtKB-KW"/>
</dbReference>
<dbReference type="NCBIfam" id="NF008277">
    <property type="entry name" value="PRK11055.1"/>
    <property type="match status" value="1"/>
</dbReference>
<dbReference type="InterPro" id="IPR014718">
    <property type="entry name" value="GH-type_carb-bd"/>
</dbReference>
<dbReference type="InterPro" id="IPR015443">
    <property type="entry name" value="Aldose_1-epimerase"/>
</dbReference>
<dbReference type="EMBL" id="JAXQPW010000006">
    <property type="protein sequence ID" value="MDZ5663364.1"/>
    <property type="molecule type" value="Genomic_DNA"/>
</dbReference>
<comment type="pathway">
    <text evidence="1 5">Carbohydrate metabolism; hexose metabolism.</text>
</comment>
<accession>A0ABU5KEU5</accession>
<evidence type="ECO:0000256" key="1">
    <source>
        <dbReference type="ARBA" id="ARBA00005028"/>
    </source>
</evidence>
<evidence type="ECO:0000313" key="7">
    <source>
        <dbReference type="Proteomes" id="UP001291999"/>
    </source>
</evidence>
<dbReference type="InterPro" id="IPR047215">
    <property type="entry name" value="Galactose_mutarotase-like"/>
</dbReference>
<dbReference type="EC" id="5.1.3.3" evidence="5"/>
<gene>
    <name evidence="6" type="ORF">SFC79_16440</name>
</gene>
<dbReference type="CDD" id="cd09019">
    <property type="entry name" value="galactose_mutarotase_like"/>
    <property type="match status" value="1"/>
</dbReference>
<evidence type="ECO:0000256" key="5">
    <source>
        <dbReference type="PIRNR" id="PIRNR005096"/>
    </source>
</evidence>
<dbReference type="Proteomes" id="UP001291999">
    <property type="component" value="Unassembled WGS sequence"/>
</dbReference>
<dbReference type="Pfam" id="PF01263">
    <property type="entry name" value="Aldose_epim"/>
    <property type="match status" value="1"/>
</dbReference>
<protein>
    <recommendedName>
        <fullName evidence="5">Aldose 1-epimerase</fullName>
        <ecNumber evidence="5">5.1.3.3</ecNumber>
    </recommendedName>
</protein>
<comment type="catalytic activity">
    <reaction evidence="5">
        <text>alpha-D-glucose = beta-D-glucose</text>
        <dbReference type="Rhea" id="RHEA:10264"/>
        <dbReference type="ChEBI" id="CHEBI:15903"/>
        <dbReference type="ChEBI" id="CHEBI:17925"/>
        <dbReference type="EC" id="5.1.3.3"/>
    </reaction>
</comment>
<name>A0ABU5KEU5_9ACTN</name>
<dbReference type="PANTHER" id="PTHR10091:SF0">
    <property type="entry name" value="GALACTOSE MUTAROTASE"/>
    <property type="match status" value="1"/>
</dbReference>
<comment type="similarity">
    <text evidence="2 5">Belongs to the aldose epimerase family.</text>
</comment>
<reference evidence="6 7" key="1">
    <citation type="submission" date="2023-11" db="EMBL/GenBank/DDBJ databases">
        <title>Novel species in genus Nocardioides.</title>
        <authorList>
            <person name="Zhou H."/>
        </authorList>
    </citation>
    <scope>NUCLEOTIDE SEQUENCE [LARGE SCALE GENOMIC DNA]</scope>
    <source>
        <strain evidence="6 7">S-58</strain>
    </source>
</reference>
<evidence type="ECO:0000256" key="3">
    <source>
        <dbReference type="ARBA" id="ARBA00023235"/>
    </source>
</evidence>
<keyword evidence="7" id="KW-1185">Reference proteome</keyword>
<keyword evidence="3 5" id="KW-0413">Isomerase</keyword>
<evidence type="ECO:0000313" key="6">
    <source>
        <dbReference type="EMBL" id="MDZ5663364.1"/>
    </source>
</evidence>
<dbReference type="InterPro" id="IPR008183">
    <property type="entry name" value="Aldose_1/G6P_1-epimerase"/>
</dbReference>
<comment type="caution">
    <text evidence="6">The sequence shown here is derived from an EMBL/GenBank/DDBJ whole genome shotgun (WGS) entry which is preliminary data.</text>
</comment>
<sequence>MTTDSVFGQVPDGRDVRLLTIGSEPGPVVEVLTLGATVHRLTVACGDGERRNVVLGHADVAERLASSDYVGGTIGRYANRIAEGRFVLDGREVRVGTHDRGHSLHGGPDGFDARLWDVVSHTADEVVLRVTSPDGDQGFPGTVTATASYRVDGDTVVVTMEATTDATTVVNLTNHAYFHLDGEGAGTIDHHELLVEADEFTPVDATGIPTGGHAPVAGTPFDLREPTVLGPVLRTEHPQLLDARGIDHNYVLRGEGLRRAAVLTSPRTRTTLEVWSDQPGLQVYTGNFLEGTRRSTSGALYRQGDGIALEPQLFPDSPNRPEWPTATLEPGQHYRSMLEWRFGG</sequence>
<proteinExistence type="inferred from homology"/>
<evidence type="ECO:0000256" key="2">
    <source>
        <dbReference type="ARBA" id="ARBA00006206"/>
    </source>
</evidence>
<dbReference type="RefSeq" id="WP_322425163.1">
    <property type="nucleotide sequence ID" value="NZ_JAXQPW010000006.1"/>
</dbReference>
<evidence type="ECO:0000256" key="4">
    <source>
        <dbReference type="ARBA" id="ARBA00023277"/>
    </source>
</evidence>
<keyword evidence="4 5" id="KW-0119">Carbohydrate metabolism</keyword>
<dbReference type="SUPFAM" id="SSF74650">
    <property type="entry name" value="Galactose mutarotase-like"/>
    <property type="match status" value="1"/>
</dbReference>
<organism evidence="6 7">
    <name type="scientific">Nocardioides renjunii</name>
    <dbReference type="NCBI Taxonomy" id="3095075"/>
    <lineage>
        <taxon>Bacteria</taxon>
        <taxon>Bacillati</taxon>
        <taxon>Actinomycetota</taxon>
        <taxon>Actinomycetes</taxon>
        <taxon>Propionibacteriales</taxon>
        <taxon>Nocardioidaceae</taxon>
        <taxon>Nocardioides</taxon>
    </lineage>
</organism>
<dbReference type="InterPro" id="IPR011013">
    <property type="entry name" value="Gal_mutarotase_sf_dom"/>
</dbReference>
<dbReference type="PANTHER" id="PTHR10091">
    <property type="entry name" value="ALDOSE-1-EPIMERASE"/>
    <property type="match status" value="1"/>
</dbReference>
<dbReference type="PIRSF" id="PIRSF005096">
    <property type="entry name" value="GALM"/>
    <property type="match status" value="1"/>
</dbReference>